<evidence type="ECO:0008006" key="3">
    <source>
        <dbReference type="Google" id="ProtNLM"/>
    </source>
</evidence>
<reference evidence="1 2" key="1">
    <citation type="submission" date="2020-10" db="EMBL/GenBank/DDBJ databases">
        <title>Sequencing the genomes of 1000 actinobacteria strains.</title>
        <authorList>
            <person name="Klenk H.-P."/>
        </authorList>
    </citation>
    <scope>NUCLEOTIDE SEQUENCE [LARGE SCALE GENOMIC DNA]</scope>
    <source>
        <strain evidence="1 2">DSM 43748</strain>
    </source>
</reference>
<gene>
    <name evidence="1" type="ORF">H4W81_007830</name>
</gene>
<evidence type="ECO:0000313" key="1">
    <source>
        <dbReference type="EMBL" id="MBE1565051.1"/>
    </source>
</evidence>
<keyword evidence="2" id="KW-1185">Reference proteome</keyword>
<organism evidence="1 2">
    <name type="scientific">Nonomuraea africana</name>
    <dbReference type="NCBI Taxonomy" id="46171"/>
    <lineage>
        <taxon>Bacteria</taxon>
        <taxon>Bacillati</taxon>
        <taxon>Actinomycetota</taxon>
        <taxon>Actinomycetes</taxon>
        <taxon>Streptosporangiales</taxon>
        <taxon>Streptosporangiaceae</taxon>
        <taxon>Nonomuraea</taxon>
    </lineage>
</organism>
<accession>A0ABR9KSP1</accession>
<name>A0ABR9KSP1_9ACTN</name>
<protein>
    <recommendedName>
        <fullName evidence="3">FXSXX-COOH protein</fullName>
    </recommendedName>
</protein>
<evidence type="ECO:0000313" key="2">
    <source>
        <dbReference type="Proteomes" id="UP000661607"/>
    </source>
</evidence>
<dbReference type="Proteomes" id="UP000661607">
    <property type="component" value="Unassembled WGS sequence"/>
</dbReference>
<comment type="caution">
    <text evidence="1">The sequence shown here is derived from an EMBL/GenBank/DDBJ whole genome shotgun (WGS) entry which is preliminary data.</text>
</comment>
<dbReference type="RefSeq" id="WP_397128941.1">
    <property type="nucleotide sequence ID" value="NZ_BAAASY010000018.1"/>
</dbReference>
<proteinExistence type="predicted"/>
<sequence length="55" mass="5599">MSLTRCELTAAEAESLFLTGLPTAADLGLGAEVAAAQLEVLAALPADLRDRAFPG</sequence>
<dbReference type="EMBL" id="JADBEF010000001">
    <property type="protein sequence ID" value="MBE1565051.1"/>
    <property type="molecule type" value="Genomic_DNA"/>
</dbReference>